<sequence>MRIHSAFGALLLFLTSLALATLPPGDWSGETTITVTASMSTTHTVTKYLTYANATTTSSSSSVTPTGWNVTSSYLTGASTVHSPALTASVSATSSVFPPIASATGAASSLEMNLAVAGLAGAAALFWGSL</sequence>
<evidence type="ECO:0000256" key="1">
    <source>
        <dbReference type="SAM" id="SignalP"/>
    </source>
</evidence>
<dbReference type="Proteomes" id="UP000030678">
    <property type="component" value="Unassembled WGS sequence"/>
</dbReference>
<keyword evidence="1" id="KW-0732">Signal</keyword>
<dbReference type="RefSeq" id="XP_008722422.1">
    <property type="nucleotide sequence ID" value="XM_008724200.1"/>
</dbReference>
<dbReference type="AlphaFoldDB" id="V9DPU9"/>
<gene>
    <name evidence="2" type="ORF">G647_00797</name>
</gene>
<organism evidence="2 3">
    <name type="scientific">Cladophialophora carrionii CBS 160.54</name>
    <dbReference type="NCBI Taxonomy" id="1279043"/>
    <lineage>
        <taxon>Eukaryota</taxon>
        <taxon>Fungi</taxon>
        <taxon>Dikarya</taxon>
        <taxon>Ascomycota</taxon>
        <taxon>Pezizomycotina</taxon>
        <taxon>Eurotiomycetes</taxon>
        <taxon>Chaetothyriomycetidae</taxon>
        <taxon>Chaetothyriales</taxon>
        <taxon>Herpotrichiellaceae</taxon>
        <taxon>Cladophialophora</taxon>
    </lineage>
</organism>
<proteinExistence type="predicted"/>
<protein>
    <submittedName>
        <fullName evidence="2">Uncharacterized protein</fullName>
    </submittedName>
</protein>
<dbReference type="EMBL" id="KB822697">
    <property type="protein sequence ID" value="ETI28348.1"/>
    <property type="molecule type" value="Genomic_DNA"/>
</dbReference>
<feature type="chain" id="PRO_5004773558" evidence="1">
    <location>
        <begin position="21"/>
        <end position="130"/>
    </location>
</feature>
<accession>V9DPU9</accession>
<feature type="signal peptide" evidence="1">
    <location>
        <begin position="1"/>
        <end position="20"/>
    </location>
</feature>
<reference evidence="2 3" key="1">
    <citation type="submission" date="2013-03" db="EMBL/GenBank/DDBJ databases">
        <title>The Genome Sequence of Cladophialophora carrionii CBS 160.54.</title>
        <authorList>
            <consortium name="The Broad Institute Genomics Platform"/>
            <person name="Cuomo C."/>
            <person name="de Hoog S."/>
            <person name="Gorbushina A."/>
            <person name="Walker B."/>
            <person name="Young S.K."/>
            <person name="Zeng Q."/>
            <person name="Gargeya S."/>
            <person name="Fitzgerald M."/>
            <person name="Haas B."/>
            <person name="Abouelleil A."/>
            <person name="Allen A.W."/>
            <person name="Alvarado L."/>
            <person name="Arachchi H.M."/>
            <person name="Berlin A.M."/>
            <person name="Chapman S.B."/>
            <person name="Gainer-Dewar J."/>
            <person name="Goldberg J."/>
            <person name="Griggs A."/>
            <person name="Gujja S."/>
            <person name="Hansen M."/>
            <person name="Howarth C."/>
            <person name="Imamovic A."/>
            <person name="Ireland A."/>
            <person name="Larimer J."/>
            <person name="McCowan C."/>
            <person name="Murphy C."/>
            <person name="Pearson M."/>
            <person name="Poon T.W."/>
            <person name="Priest M."/>
            <person name="Roberts A."/>
            <person name="Saif S."/>
            <person name="Shea T."/>
            <person name="Sisk P."/>
            <person name="Sykes S."/>
            <person name="Wortman J."/>
            <person name="Nusbaum C."/>
            <person name="Birren B."/>
        </authorList>
    </citation>
    <scope>NUCLEOTIDE SEQUENCE [LARGE SCALE GENOMIC DNA]</scope>
    <source>
        <strain evidence="2 3">CBS 160.54</strain>
    </source>
</reference>
<evidence type="ECO:0000313" key="2">
    <source>
        <dbReference type="EMBL" id="ETI28348.1"/>
    </source>
</evidence>
<dbReference type="VEuPathDB" id="FungiDB:G647_00797"/>
<name>V9DPU9_9EURO</name>
<dbReference type="HOGENOM" id="CLU_159449_0_0_1"/>
<dbReference type="GeneID" id="19979290"/>
<evidence type="ECO:0000313" key="3">
    <source>
        <dbReference type="Proteomes" id="UP000030678"/>
    </source>
</evidence>